<dbReference type="AlphaFoldDB" id="A0A2J7QWP7"/>
<evidence type="ECO:0000256" key="2">
    <source>
        <dbReference type="ARBA" id="ARBA00009003"/>
    </source>
</evidence>
<comment type="caution">
    <text evidence="9">The sequence shown here is derived from an EMBL/GenBank/DDBJ whole genome shotgun (WGS) entry which is preliminary data.</text>
</comment>
<proteinExistence type="inferred from homology"/>
<accession>A0A2J7QWP7</accession>
<keyword evidence="7" id="KW-1133">Transmembrane helix</keyword>
<sequence>MTAPSVLPSTKKQLRRSATIRITTGLLPITTCGAKMKRTLVWLVCLFLVLCYGGTWYYSTTRQVLACANDNSFARDVFLKANKTSTGVGAREPCNAVREGLRDQPEGVFQNEEVKLNSERSHAVTHTDSVTGKNQLNFTDHAKYNKSEATKLSTPTQSGVEPTTETIIFTDNGQLSERNVVQQEPVPGEKHIIFLETCCVLNDSVSSSQLGLIIHPRGACAVASAANTNPDMTVYLLYTCSVRGGLGGSPEYVKQMLSYPNVKLWKLTVPEYMWGTPLQNWDFMGKVKSSRWPLPHSSDILRYVTLWKYGGIYVDLDFVFRKPLARLGTNYAGAQYDGYIASGALNFDMDTAGRVAAHLCLRDIQRNFQGYSWDQNGPAVITRVLENLCGTKRVSNMTRQECLGFAVLPQKVFYVISYPAWRLLFNPSQSKETMKKVADSYGVHVWNKMSSQENVTVGSEQAYGLLAATYCPRVYSNSGPIF</sequence>
<evidence type="ECO:0000256" key="5">
    <source>
        <dbReference type="ARBA" id="ARBA00023034"/>
    </source>
</evidence>
<dbReference type="PANTHER" id="PTHR12042">
    <property type="entry name" value="LACTOSYLCERAMIDE 4-ALPHA-GALACTOSYLTRANSFERASE ALPHA- 1,4-GALACTOSYLTRANSFERASE"/>
    <property type="match status" value="1"/>
</dbReference>
<dbReference type="OrthoDB" id="409543at2759"/>
<dbReference type="SUPFAM" id="SSF53448">
    <property type="entry name" value="Nucleotide-diphospho-sugar transferases"/>
    <property type="match status" value="1"/>
</dbReference>
<keyword evidence="4" id="KW-0808">Transferase</keyword>
<evidence type="ECO:0000256" key="3">
    <source>
        <dbReference type="ARBA" id="ARBA00022676"/>
    </source>
</evidence>
<dbReference type="GO" id="GO:0006688">
    <property type="term" value="P:glycosphingolipid biosynthetic process"/>
    <property type="evidence" value="ECO:0007669"/>
    <property type="project" value="TreeGrafter"/>
</dbReference>
<gene>
    <name evidence="9" type="ORF">B7P43_G16358</name>
</gene>
<evidence type="ECO:0000259" key="8">
    <source>
        <dbReference type="Pfam" id="PF04572"/>
    </source>
</evidence>
<evidence type="ECO:0000256" key="1">
    <source>
        <dbReference type="ARBA" id="ARBA00004323"/>
    </source>
</evidence>
<keyword evidence="5" id="KW-0333">Golgi apparatus</keyword>
<dbReference type="GO" id="GO:0000139">
    <property type="term" value="C:Golgi membrane"/>
    <property type="evidence" value="ECO:0007669"/>
    <property type="project" value="UniProtKB-SubCell"/>
</dbReference>
<evidence type="ECO:0000256" key="4">
    <source>
        <dbReference type="ARBA" id="ARBA00022679"/>
    </source>
</evidence>
<organism evidence="9 10">
    <name type="scientific">Cryptotermes secundus</name>
    <dbReference type="NCBI Taxonomy" id="105785"/>
    <lineage>
        <taxon>Eukaryota</taxon>
        <taxon>Metazoa</taxon>
        <taxon>Ecdysozoa</taxon>
        <taxon>Arthropoda</taxon>
        <taxon>Hexapoda</taxon>
        <taxon>Insecta</taxon>
        <taxon>Pterygota</taxon>
        <taxon>Neoptera</taxon>
        <taxon>Polyneoptera</taxon>
        <taxon>Dictyoptera</taxon>
        <taxon>Blattodea</taxon>
        <taxon>Blattoidea</taxon>
        <taxon>Termitoidae</taxon>
        <taxon>Kalotermitidae</taxon>
        <taxon>Cryptotermitinae</taxon>
        <taxon>Cryptotermes</taxon>
    </lineage>
</organism>
<dbReference type="InParanoid" id="A0A2J7QWP7"/>
<evidence type="ECO:0000256" key="6">
    <source>
        <dbReference type="ARBA" id="ARBA00023136"/>
    </source>
</evidence>
<dbReference type="InterPro" id="IPR007577">
    <property type="entry name" value="GlycoTrfase_DXD_sugar-bd_CS"/>
</dbReference>
<dbReference type="PANTHER" id="PTHR12042:SF21">
    <property type="entry name" value="ALPHA1,4-GALACTOSYLTRANSFERASE 1-RELATED"/>
    <property type="match status" value="1"/>
</dbReference>
<dbReference type="Gene3D" id="3.90.550.20">
    <property type="match status" value="1"/>
</dbReference>
<keyword evidence="10" id="KW-1185">Reference proteome</keyword>
<keyword evidence="7" id="KW-0812">Transmembrane</keyword>
<evidence type="ECO:0000313" key="10">
    <source>
        <dbReference type="Proteomes" id="UP000235965"/>
    </source>
</evidence>
<comment type="subcellular location">
    <subcellularLocation>
        <location evidence="1">Golgi apparatus membrane</location>
        <topology evidence="1">Single-pass type II membrane protein</topology>
    </subcellularLocation>
</comment>
<reference evidence="9 10" key="1">
    <citation type="submission" date="2017-12" db="EMBL/GenBank/DDBJ databases">
        <title>Hemimetabolous genomes reveal molecular basis of termite eusociality.</title>
        <authorList>
            <person name="Harrison M.C."/>
            <person name="Jongepier E."/>
            <person name="Robertson H.M."/>
            <person name="Arning N."/>
            <person name="Bitard-Feildel T."/>
            <person name="Chao H."/>
            <person name="Childers C.P."/>
            <person name="Dinh H."/>
            <person name="Doddapaneni H."/>
            <person name="Dugan S."/>
            <person name="Gowin J."/>
            <person name="Greiner C."/>
            <person name="Han Y."/>
            <person name="Hu H."/>
            <person name="Hughes D.S.T."/>
            <person name="Huylmans A.-K."/>
            <person name="Kemena C."/>
            <person name="Kremer L.P.M."/>
            <person name="Lee S.L."/>
            <person name="Lopez-Ezquerra A."/>
            <person name="Mallet L."/>
            <person name="Monroy-Kuhn J.M."/>
            <person name="Moser A."/>
            <person name="Murali S.C."/>
            <person name="Muzny D.M."/>
            <person name="Otani S."/>
            <person name="Piulachs M.-D."/>
            <person name="Poelchau M."/>
            <person name="Qu J."/>
            <person name="Schaub F."/>
            <person name="Wada-Katsumata A."/>
            <person name="Worley K.C."/>
            <person name="Xie Q."/>
            <person name="Ylla G."/>
            <person name="Poulsen M."/>
            <person name="Gibbs R.A."/>
            <person name="Schal C."/>
            <person name="Richards S."/>
            <person name="Belles X."/>
            <person name="Korb J."/>
            <person name="Bornberg-Bauer E."/>
        </authorList>
    </citation>
    <scope>NUCLEOTIDE SEQUENCE [LARGE SCALE GENOMIC DNA]</scope>
    <source>
        <tissue evidence="9">Whole body</tissue>
    </source>
</reference>
<dbReference type="Proteomes" id="UP000235965">
    <property type="component" value="Unassembled WGS sequence"/>
</dbReference>
<comment type="similarity">
    <text evidence="2">Belongs to the glycosyltransferase 32 family.</text>
</comment>
<keyword evidence="6 7" id="KW-0472">Membrane</keyword>
<dbReference type="Pfam" id="PF04572">
    <property type="entry name" value="Gb3_synth"/>
    <property type="match status" value="1"/>
</dbReference>
<name>A0A2J7QWP7_9NEOP</name>
<dbReference type="InterPro" id="IPR007652">
    <property type="entry name" value="A1-4-GlycosylTfrase_dom"/>
</dbReference>
<dbReference type="STRING" id="105785.A0A2J7QWP7"/>
<feature type="transmembrane region" description="Helical" evidence="7">
    <location>
        <begin position="40"/>
        <end position="59"/>
    </location>
</feature>
<feature type="domain" description="Alpha 1,4-glycosyltransferase" evidence="8">
    <location>
        <begin position="355"/>
        <end position="477"/>
    </location>
</feature>
<protein>
    <recommendedName>
        <fullName evidence="8">Alpha 1,4-glycosyltransferase domain-containing protein</fullName>
    </recommendedName>
</protein>
<keyword evidence="3" id="KW-0328">Glycosyltransferase</keyword>
<dbReference type="Pfam" id="PF04488">
    <property type="entry name" value="Gly_transf_sug"/>
    <property type="match status" value="1"/>
</dbReference>
<dbReference type="GO" id="GO:0035248">
    <property type="term" value="F:alpha-1,4-N-acetylgalactosaminyltransferase activity"/>
    <property type="evidence" value="ECO:0007669"/>
    <property type="project" value="TreeGrafter"/>
</dbReference>
<evidence type="ECO:0000256" key="7">
    <source>
        <dbReference type="SAM" id="Phobius"/>
    </source>
</evidence>
<dbReference type="InterPro" id="IPR051981">
    <property type="entry name" value="Glycosyltransf_32"/>
</dbReference>
<evidence type="ECO:0000313" key="9">
    <source>
        <dbReference type="EMBL" id="PNF32995.1"/>
    </source>
</evidence>
<dbReference type="EMBL" id="NEVH01009422">
    <property type="protein sequence ID" value="PNF32995.1"/>
    <property type="molecule type" value="Genomic_DNA"/>
</dbReference>
<dbReference type="InterPro" id="IPR029044">
    <property type="entry name" value="Nucleotide-diphossugar_trans"/>
</dbReference>